<feature type="domain" description="Reverse transcriptase" evidence="2">
    <location>
        <begin position="408"/>
        <end position="604"/>
    </location>
</feature>
<sequence>MEDIEKVRAWATAKKLDEHTADQLLINGFNSIESLSLLTLEDIQTFDIPLGQEKMLMRAVDKTFVKETQVSGASNMAPDDAEPQSDRRAGSSITGSGLDVHPHQRDGDDPYIWALMDQLKTNQFSATVLPETSQNGTQQGTVPGVSNIFSWQDPQLCLKSVPIVDSKHLDIIDFVCSNVFQSDINNESLISQANGGQLVFKSGPVKPKLESITLCQWSMANISIMYKLLETGALNSQNYLDYMSYSKRIYQLITCYDMVSVFFYDREYRCLQHQHKFRWCTDVPHLQTVFLRPRFQQPNYNNVNMSNSSKSWGKGTSKPTGYASYTNAGKEICRRVKSLRDLNLKVWQLELENDFDKSFLLNGIENGFDIISKFEIPSFVELKNHPSANPKNPLYDKAHAQILIEIENGNYLFAQSTPKIISPLGIIPKPDGGVRIIHDCSRPEGTSVNDLVGEFPKQKFQTIDDAAKLVASNYFLAKVDLKSAYRSVRISKQSQQVTGFKWVFPNGIEHTLYDCKLPFGAKLAPSIFHRLSQAVKRMMSRRGFTIVAYLDDFLIFEPTQARCLEALNTLVRLLCSLGFLIKSCKLNWASAVVHGGRVFLRRIINSFTCLRQDWHKIRVQGELLADITWWQDFIASFNGKSLILDKIPVTSVITDACRSGGGGFHDLDWFYVNWEQDFPGCSSFHINELEAFSVILAAKRWSSSWENKRVIVLCDNMATVACINKCTCRNKILMGFLRELFWLSASFNFHIKAVHVPGSSNVLADHISRLQESSSFEFFMRYCLPQPLFISQLYEHMSNAALSFLLFRHTGHQGSEGTR</sequence>
<evidence type="ECO:0000313" key="4">
    <source>
        <dbReference type="Proteomes" id="UP000507470"/>
    </source>
</evidence>
<dbReference type="CDD" id="cd09275">
    <property type="entry name" value="RNase_HI_RT_DIRS1"/>
    <property type="match status" value="1"/>
</dbReference>
<dbReference type="PANTHER" id="PTHR33050:SF8">
    <property type="entry name" value="REVERSE TRANSCRIPTASE DOMAIN-CONTAINING PROTEIN"/>
    <property type="match status" value="1"/>
</dbReference>
<dbReference type="InterPro" id="IPR000477">
    <property type="entry name" value="RT_dom"/>
</dbReference>
<dbReference type="Proteomes" id="UP000507470">
    <property type="component" value="Unassembled WGS sequence"/>
</dbReference>
<accession>A0A6J8ABU2</accession>
<keyword evidence="4" id="KW-1185">Reference proteome</keyword>
<dbReference type="InterPro" id="IPR043502">
    <property type="entry name" value="DNA/RNA_pol_sf"/>
</dbReference>
<dbReference type="AlphaFoldDB" id="A0A6J8ABU2"/>
<dbReference type="PANTHER" id="PTHR33050">
    <property type="entry name" value="REVERSE TRANSCRIPTASE DOMAIN-CONTAINING PROTEIN"/>
    <property type="match status" value="1"/>
</dbReference>
<evidence type="ECO:0000313" key="3">
    <source>
        <dbReference type="EMBL" id="CAC5365146.1"/>
    </source>
</evidence>
<feature type="region of interest" description="Disordered" evidence="1">
    <location>
        <begin position="69"/>
        <end position="104"/>
    </location>
</feature>
<dbReference type="SUPFAM" id="SSF56672">
    <property type="entry name" value="DNA/RNA polymerases"/>
    <property type="match status" value="1"/>
</dbReference>
<dbReference type="Gene3D" id="3.10.10.10">
    <property type="entry name" value="HIV Type 1 Reverse Transcriptase, subunit A, domain 1"/>
    <property type="match status" value="1"/>
</dbReference>
<reference evidence="3 4" key="1">
    <citation type="submission" date="2020-06" db="EMBL/GenBank/DDBJ databases">
        <authorList>
            <person name="Li R."/>
            <person name="Bekaert M."/>
        </authorList>
    </citation>
    <scope>NUCLEOTIDE SEQUENCE [LARGE SCALE GENOMIC DNA]</scope>
    <source>
        <strain evidence="4">wild</strain>
    </source>
</reference>
<dbReference type="InterPro" id="IPR043128">
    <property type="entry name" value="Rev_trsase/Diguanyl_cyclase"/>
</dbReference>
<dbReference type="OrthoDB" id="10060908at2759"/>
<organism evidence="3 4">
    <name type="scientific">Mytilus coruscus</name>
    <name type="common">Sea mussel</name>
    <dbReference type="NCBI Taxonomy" id="42192"/>
    <lineage>
        <taxon>Eukaryota</taxon>
        <taxon>Metazoa</taxon>
        <taxon>Spiralia</taxon>
        <taxon>Lophotrochozoa</taxon>
        <taxon>Mollusca</taxon>
        <taxon>Bivalvia</taxon>
        <taxon>Autobranchia</taxon>
        <taxon>Pteriomorphia</taxon>
        <taxon>Mytilida</taxon>
        <taxon>Mytiloidea</taxon>
        <taxon>Mytilidae</taxon>
        <taxon>Mytilinae</taxon>
        <taxon>Mytilus</taxon>
    </lineage>
</organism>
<proteinExistence type="predicted"/>
<dbReference type="InterPro" id="IPR052055">
    <property type="entry name" value="Hepadnavirus_pol/RT"/>
</dbReference>
<dbReference type="EMBL" id="CACVKT020001098">
    <property type="protein sequence ID" value="CAC5365146.1"/>
    <property type="molecule type" value="Genomic_DNA"/>
</dbReference>
<evidence type="ECO:0000259" key="2">
    <source>
        <dbReference type="PROSITE" id="PS50878"/>
    </source>
</evidence>
<dbReference type="Gene3D" id="3.30.70.270">
    <property type="match status" value="1"/>
</dbReference>
<evidence type="ECO:0000256" key="1">
    <source>
        <dbReference type="SAM" id="MobiDB-lite"/>
    </source>
</evidence>
<name>A0A6J8ABU2_MYTCO</name>
<gene>
    <name evidence="3" type="ORF">MCOR_5951</name>
</gene>
<dbReference type="PROSITE" id="PS50878">
    <property type="entry name" value="RT_POL"/>
    <property type="match status" value="1"/>
</dbReference>
<protein>
    <recommendedName>
        <fullName evidence="2">Reverse transcriptase domain-containing protein</fullName>
    </recommendedName>
</protein>
<dbReference type="Pfam" id="PF00078">
    <property type="entry name" value="RVT_1"/>
    <property type="match status" value="1"/>
</dbReference>